<feature type="transmembrane region" description="Helical" evidence="5">
    <location>
        <begin position="316"/>
        <end position="333"/>
    </location>
</feature>
<dbReference type="AlphaFoldDB" id="A0A9X2X2J4"/>
<feature type="transmembrane region" description="Helical" evidence="5">
    <location>
        <begin position="143"/>
        <end position="166"/>
    </location>
</feature>
<dbReference type="PANTHER" id="PTHR23508:SF10">
    <property type="entry name" value="CARBOXYLIC ACID TRANSPORTER PROTEIN HOMOLOG"/>
    <property type="match status" value="1"/>
</dbReference>
<proteinExistence type="predicted"/>
<dbReference type="GO" id="GO:0046943">
    <property type="term" value="F:carboxylic acid transmembrane transporter activity"/>
    <property type="evidence" value="ECO:0007669"/>
    <property type="project" value="TreeGrafter"/>
</dbReference>
<dbReference type="EMBL" id="JAHXDE010000003">
    <property type="protein sequence ID" value="MCT8505326.1"/>
    <property type="molecule type" value="Genomic_DNA"/>
</dbReference>
<feature type="transmembrane region" description="Helical" evidence="5">
    <location>
        <begin position="290"/>
        <end position="309"/>
    </location>
</feature>
<feature type="transmembrane region" description="Helical" evidence="5">
    <location>
        <begin position="56"/>
        <end position="74"/>
    </location>
</feature>
<gene>
    <name evidence="7" type="ORF">KZO87_08040</name>
</gene>
<keyword evidence="8" id="KW-1185">Reference proteome</keyword>
<sequence length="438" mass="45787">MTTPTSIIDESGLSTFQIIAIAIAVGLNGLDGLDIVSISFAAPGIAADWGINKAELGVVLSAEVIGMAVGSIFLGGLTDKIGRRPLMLGCLCAMTLGMALVALSTSVMELLAWRFITGIGIGGMLAAVTAATAEYSNRKNRSLAVSIMAIGYPLGAVFGGLCAAWLLESHDWRSIFVFGACATAAFIPLVWFRMPETVAFLSQKQPSGALEKINATLRRMGQATADALPLPQEERSRGTIRELFGSVLLVATLITSLAYFAHAATFYFILKWVPKIVVDMGIDPSSAARVLVWLSVGGALGGALIGVLARRYPVKHLTIGVLVLSFFAVWLFGRSQGGYTGLVLMAAMGGFFTNAAIVGLYSIAAQVFPTQTRASGVGFMIGFGRGGSALSPIIAGIMFENGVALQSVALLMGCGSLIAAIMLMFLKVKEWASEAAVA</sequence>
<dbReference type="InterPro" id="IPR036259">
    <property type="entry name" value="MFS_trans_sf"/>
</dbReference>
<dbReference type="PANTHER" id="PTHR23508">
    <property type="entry name" value="CARBOXYLIC ACID TRANSPORTER PROTEIN HOMOLOG"/>
    <property type="match status" value="1"/>
</dbReference>
<name>A0A9X2X2J4_9GAMM</name>
<dbReference type="InterPro" id="IPR020846">
    <property type="entry name" value="MFS_dom"/>
</dbReference>
<feature type="transmembrane region" description="Helical" evidence="5">
    <location>
        <begin position="376"/>
        <end position="399"/>
    </location>
</feature>
<evidence type="ECO:0000256" key="5">
    <source>
        <dbReference type="SAM" id="Phobius"/>
    </source>
</evidence>
<accession>A0A9X2X2J4</accession>
<dbReference type="GO" id="GO:0005886">
    <property type="term" value="C:plasma membrane"/>
    <property type="evidence" value="ECO:0007669"/>
    <property type="project" value="TreeGrafter"/>
</dbReference>
<keyword evidence="3 5" id="KW-1133">Transmembrane helix</keyword>
<feature type="transmembrane region" description="Helical" evidence="5">
    <location>
        <begin position="172"/>
        <end position="192"/>
    </location>
</feature>
<feature type="transmembrane region" description="Helical" evidence="5">
    <location>
        <begin position="339"/>
        <end position="364"/>
    </location>
</feature>
<dbReference type="InterPro" id="IPR011701">
    <property type="entry name" value="MFS"/>
</dbReference>
<keyword evidence="2 5" id="KW-0812">Transmembrane</keyword>
<feature type="transmembrane region" description="Helical" evidence="5">
    <location>
        <begin position="111"/>
        <end position="131"/>
    </location>
</feature>
<dbReference type="RefSeq" id="WP_247640214.1">
    <property type="nucleotide sequence ID" value="NZ_JAHXCZ010000003.1"/>
</dbReference>
<evidence type="ECO:0000256" key="1">
    <source>
        <dbReference type="ARBA" id="ARBA00004141"/>
    </source>
</evidence>
<evidence type="ECO:0000313" key="8">
    <source>
        <dbReference type="Proteomes" id="UP001145353"/>
    </source>
</evidence>
<feature type="transmembrane region" description="Helical" evidence="5">
    <location>
        <begin position="86"/>
        <end position="105"/>
    </location>
</feature>
<comment type="caution">
    <text evidence="7">The sequence shown here is derived from an EMBL/GenBank/DDBJ whole genome shotgun (WGS) entry which is preliminary data.</text>
</comment>
<dbReference type="Pfam" id="PF07690">
    <property type="entry name" value="MFS_1"/>
    <property type="match status" value="1"/>
</dbReference>
<dbReference type="PROSITE" id="PS50850">
    <property type="entry name" value="MFS"/>
    <property type="match status" value="1"/>
</dbReference>
<reference evidence="7" key="1">
    <citation type="submission" date="2021-07" db="EMBL/GenBank/DDBJ databases">
        <authorList>
            <person name="Luelf R.H."/>
        </authorList>
    </citation>
    <scope>NUCLEOTIDE SEQUENCE</scope>
    <source>
        <strain evidence="7">TMW 2.2304</strain>
    </source>
</reference>
<reference evidence="7" key="2">
    <citation type="journal article" date="2022" name="Syst. Appl. Microbiol.">
        <title>Chromohalobacter moromii sp. nov., a moderately halophilic bacterium isolated from lupine-based moromi fermentation.</title>
        <authorList>
            <person name="Lulf R.H."/>
            <person name="Hilgarth M."/>
            <person name="Ehrmann M.A."/>
        </authorList>
    </citation>
    <scope>NUCLEOTIDE SEQUENCE</scope>
    <source>
        <strain evidence="7">TMW 2.2304</strain>
    </source>
</reference>
<organism evidence="7 8">
    <name type="scientific">Chromohalobacter moromii</name>
    <dbReference type="NCBI Taxonomy" id="2860329"/>
    <lineage>
        <taxon>Bacteria</taxon>
        <taxon>Pseudomonadati</taxon>
        <taxon>Pseudomonadota</taxon>
        <taxon>Gammaproteobacteria</taxon>
        <taxon>Oceanospirillales</taxon>
        <taxon>Halomonadaceae</taxon>
        <taxon>Chromohalobacter</taxon>
    </lineage>
</organism>
<feature type="transmembrane region" description="Helical" evidence="5">
    <location>
        <begin position="405"/>
        <end position="426"/>
    </location>
</feature>
<evidence type="ECO:0000256" key="2">
    <source>
        <dbReference type="ARBA" id="ARBA00022692"/>
    </source>
</evidence>
<evidence type="ECO:0000313" key="7">
    <source>
        <dbReference type="EMBL" id="MCT8505326.1"/>
    </source>
</evidence>
<evidence type="ECO:0000259" key="6">
    <source>
        <dbReference type="PROSITE" id="PS50850"/>
    </source>
</evidence>
<feature type="transmembrane region" description="Helical" evidence="5">
    <location>
        <begin position="243"/>
        <end position="270"/>
    </location>
</feature>
<evidence type="ECO:0000256" key="4">
    <source>
        <dbReference type="ARBA" id="ARBA00023136"/>
    </source>
</evidence>
<comment type="subcellular location">
    <subcellularLocation>
        <location evidence="1">Membrane</location>
        <topology evidence="1">Multi-pass membrane protein</topology>
    </subcellularLocation>
</comment>
<dbReference type="Proteomes" id="UP001145353">
    <property type="component" value="Unassembled WGS sequence"/>
</dbReference>
<dbReference type="SUPFAM" id="SSF103473">
    <property type="entry name" value="MFS general substrate transporter"/>
    <property type="match status" value="1"/>
</dbReference>
<feature type="domain" description="Major facilitator superfamily (MFS) profile" evidence="6">
    <location>
        <begin position="17"/>
        <end position="431"/>
    </location>
</feature>
<evidence type="ECO:0000256" key="3">
    <source>
        <dbReference type="ARBA" id="ARBA00022989"/>
    </source>
</evidence>
<dbReference type="Gene3D" id="1.20.1250.20">
    <property type="entry name" value="MFS general substrate transporter like domains"/>
    <property type="match status" value="1"/>
</dbReference>
<protein>
    <submittedName>
        <fullName evidence="7">MFS transporter</fullName>
    </submittedName>
</protein>
<keyword evidence="4 5" id="KW-0472">Membrane</keyword>
<feature type="transmembrane region" description="Helical" evidence="5">
    <location>
        <begin position="12"/>
        <end position="30"/>
    </location>
</feature>